<feature type="signal peptide" evidence="2">
    <location>
        <begin position="1"/>
        <end position="21"/>
    </location>
</feature>
<dbReference type="AlphaFoldDB" id="A0A4V5NAF4"/>
<evidence type="ECO:0000256" key="1">
    <source>
        <dbReference type="SAM" id="Phobius"/>
    </source>
</evidence>
<feature type="chain" id="PRO_5020533098" description="Fibronectin type-III domain-containing protein" evidence="2">
    <location>
        <begin position="22"/>
        <end position="203"/>
    </location>
</feature>
<dbReference type="EMBL" id="NAJP01000018">
    <property type="protein sequence ID" value="TKA43609.1"/>
    <property type="molecule type" value="Genomic_DNA"/>
</dbReference>
<feature type="transmembrane region" description="Helical" evidence="1">
    <location>
        <begin position="138"/>
        <end position="162"/>
    </location>
</feature>
<protein>
    <recommendedName>
        <fullName evidence="5">Fibronectin type-III domain-containing protein</fullName>
    </recommendedName>
</protein>
<keyword evidence="1" id="KW-1133">Transmembrane helix</keyword>
<gene>
    <name evidence="3" type="ORF">B0A54_05391</name>
</gene>
<organism evidence="3 4">
    <name type="scientific">Friedmanniomyces endolithicus</name>
    <dbReference type="NCBI Taxonomy" id="329885"/>
    <lineage>
        <taxon>Eukaryota</taxon>
        <taxon>Fungi</taxon>
        <taxon>Dikarya</taxon>
        <taxon>Ascomycota</taxon>
        <taxon>Pezizomycotina</taxon>
        <taxon>Dothideomycetes</taxon>
        <taxon>Dothideomycetidae</taxon>
        <taxon>Mycosphaerellales</taxon>
        <taxon>Teratosphaeriaceae</taxon>
        <taxon>Friedmanniomyces</taxon>
    </lineage>
</organism>
<sequence>MKLFWVYSCLLATTLSTLGLAATILIDPIPSTVNVNDVVVVTWSLDQHYALEFDLVLQGQGSVAWTLVNTISHLEGAPGNASYEWRVPSVAPSGSYALWLYGQNIPNNGSGYANLTNWFKIEGGHANASIGSGQSLSFAQIAGVVVGITMAVSLIAAAAFVFQRRSLQKAPRVCLVETPSRKSFSSITDEKAAARLAMSQVDV</sequence>
<name>A0A4V5NAF4_9PEZI</name>
<accession>A0A4V5NAF4</accession>
<keyword evidence="2" id="KW-0732">Signal</keyword>
<comment type="caution">
    <text evidence="3">The sequence shown here is derived from an EMBL/GenBank/DDBJ whole genome shotgun (WGS) entry which is preliminary data.</text>
</comment>
<keyword evidence="1" id="KW-0812">Transmembrane</keyword>
<evidence type="ECO:0000313" key="4">
    <source>
        <dbReference type="Proteomes" id="UP000310066"/>
    </source>
</evidence>
<evidence type="ECO:0000256" key="2">
    <source>
        <dbReference type="SAM" id="SignalP"/>
    </source>
</evidence>
<keyword evidence="1" id="KW-0472">Membrane</keyword>
<proteinExistence type="predicted"/>
<dbReference type="OrthoDB" id="3929463at2759"/>
<dbReference type="Proteomes" id="UP000310066">
    <property type="component" value="Unassembled WGS sequence"/>
</dbReference>
<reference evidence="3 4" key="1">
    <citation type="submission" date="2017-03" db="EMBL/GenBank/DDBJ databases">
        <title>Genomes of endolithic fungi from Antarctica.</title>
        <authorList>
            <person name="Coleine C."/>
            <person name="Masonjones S."/>
            <person name="Stajich J.E."/>
        </authorList>
    </citation>
    <scope>NUCLEOTIDE SEQUENCE [LARGE SCALE GENOMIC DNA]</scope>
    <source>
        <strain evidence="3 4">CCFEE 5311</strain>
    </source>
</reference>
<evidence type="ECO:0000313" key="3">
    <source>
        <dbReference type="EMBL" id="TKA43609.1"/>
    </source>
</evidence>
<evidence type="ECO:0008006" key="5">
    <source>
        <dbReference type="Google" id="ProtNLM"/>
    </source>
</evidence>